<protein>
    <submittedName>
        <fullName evidence="1">Uncharacterized protein</fullName>
    </submittedName>
</protein>
<evidence type="ECO:0000313" key="1">
    <source>
        <dbReference type="EMBL" id="SDJ19779.1"/>
    </source>
</evidence>
<dbReference type="EMBL" id="FNDZ01000009">
    <property type="protein sequence ID" value="SDJ19779.1"/>
    <property type="molecule type" value="Genomic_DNA"/>
</dbReference>
<dbReference type="RefSeq" id="WP_031577374.1">
    <property type="nucleotide sequence ID" value="NZ_FNDZ01000009.1"/>
</dbReference>
<sequence>MNKIKVNENLMRRIVRAIDKAIADDVPQYLREQHKETNNAAIQLRGDCINDNLRNLVIGGHIDFVPFKRYVWEGRMIVDRAEKITYTITTQKTLRAVPNKKRNKPHFLQTILYKENGGYEAPIKQMTLMDLFPFEEDVLEDDYDAIVGGLIDPAEGYRHYVIAYEAENSELRDIQLEFLDKDFNIIAAASLNEYIKPDFARLTDVEPVTEAYNDETDGETRSLVSVKTGIRPKLREGEKQA</sequence>
<proteinExistence type="predicted"/>
<reference evidence="1 2" key="1">
    <citation type="submission" date="2016-10" db="EMBL/GenBank/DDBJ databases">
        <authorList>
            <person name="de Groot N.N."/>
        </authorList>
    </citation>
    <scope>NUCLEOTIDE SEQUENCE [LARGE SCALE GENOMIC DNA]</scope>
    <source>
        <strain evidence="1 2">CGMCC 1.5058</strain>
    </source>
</reference>
<organism evidence="1 2">
    <name type="scientific">Proteiniclasticum ruminis</name>
    <dbReference type="NCBI Taxonomy" id="398199"/>
    <lineage>
        <taxon>Bacteria</taxon>
        <taxon>Bacillati</taxon>
        <taxon>Bacillota</taxon>
        <taxon>Clostridia</taxon>
        <taxon>Eubacteriales</taxon>
        <taxon>Clostridiaceae</taxon>
        <taxon>Proteiniclasticum</taxon>
    </lineage>
</organism>
<name>A0A1G8RS94_9CLOT</name>
<dbReference type="AlphaFoldDB" id="A0A1G8RS94"/>
<evidence type="ECO:0000313" key="2">
    <source>
        <dbReference type="Proteomes" id="UP000183255"/>
    </source>
</evidence>
<dbReference type="Pfam" id="PF19448">
    <property type="entry name" value="DUF5986"/>
    <property type="match status" value="1"/>
</dbReference>
<dbReference type="InterPro" id="IPR046028">
    <property type="entry name" value="DUF5986"/>
</dbReference>
<gene>
    <name evidence="1" type="ORF">SAMN05421804_10965</name>
</gene>
<accession>A0A1G8RS94</accession>
<dbReference type="Proteomes" id="UP000183255">
    <property type="component" value="Unassembled WGS sequence"/>
</dbReference>